<gene>
    <name evidence="1" type="ORF">Rhal01_03618</name>
</gene>
<accession>A0ABP9V9W7</accession>
<name>A0ABP9V9W7_9BACT</name>
<comment type="caution">
    <text evidence="1">The sequence shown here is derived from an EMBL/GenBank/DDBJ whole genome shotgun (WGS) entry which is preliminary data.</text>
</comment>
<organism evidence="1 2">
    <name type="scientific">Rubritalea halochordaticola</name>
    <dbReference type="NCBI Taxonomy" id="714537"/>
    <lineage>
        <taxon>Bacteria</taxon>
        <taxon>Pseudomonadati</taxon>
        <taxon>Verrucomicrobiota</taxon>
        <taxon>Verrucomicrobiia</taxon>
        <taxon>Verrucomicrobiales</taxon>
        <taxon>Rubritaleaceae</taxon>
        <taxon>Rubritalea</taxon>
    </lineage>
</organism>
<keyword evidence="2" id="KW-1185">Reference proteome</keyword>
<dbReference type="Proteomes" id="UP001424741">
    <property type="component" value="Unassembled WGS sequence"/>
</dbReference>
<sequence>MKTLLIILALLGLAWGATYYHYNSLIGEVDASELDQTKNISLTKKEQQVEVMLTCTPYTGENYNFAGVDTTEPPAFILSKLELTIEGKAIEIPSKYYQRLSGLVTTIHDQPKLLDNCCELILDDGDLKAIQLSGGDGATAYLATYHFKNRQFSHRELQRLY</sequence>
<proteinExistence type="predicted"/>
<dbReference type="RefSeq" id="WP_346189936.1">
    <property type="nucleotide sequence ID" value="NZ_BAABRL010000015.1"/>
</dbReference>
<reference evidence="1 2" key="1">
    <citation type="submission" date="2024-02" db="EMBL/GenBank/DDBJ databases">
        <title>Rubritalea halochordaticola NBRC 107102.</title>
        <authorList>
            <person name="Ichikawa N."/>
            <person name="Katano-Makiyama Y."/>
            <person name="Hidaka K."/>
        </authorList>
    </citation>
    <scope>NUCLEOTIDE SEQUENCE [LARGE SCALE GENOMIC DNA]</scope>
    <source>
        <strain evidence="1 2">NBRC 107102</strain>
    </source>
</reference>
<evidence type="ECO:0000313" key="1">
    <source>
        <dbReference type="EMBL" id="GAA5497422.1"/>
    </source>
</evidence>
<protein>
    <submittedName>
        <fullName evidence="1">Uncharacterized protein</fullName>
    </submittedName>
</protein>
<dbReference type="EMBL" id="BAABRL010000015">
    <property type="protein sequence ID" value="GAA5497422.1"/>
    <property type="molecule type" value="Genomic_DNA"/>
</dbReference>
<evidence type="ECO:0000313" key="2">
    <source>
        <dbReference type="Proteomes" id="UP001424741"/>
    </source>
</evidence>